<sequence>MPELRCRAHGVGMTETNEQDIVGLDAVADVVVVGGGAAGLSAALTLARARRSVLVVDSGEPRNAPADGVHGFLSREGLAPGELLRIGRDEVIGYGGRIVSDLVTAVRRVGEGFAVDTAGGRSHRGRRLLVTTGLVDELPDVPGVRERWGRDVLHCPYCHGWEVRDETIGVLATGPMMAMHQALLFRQWSPDVTLFLHTAGELTEEQWEQLAARDIAVVDGEVAGLDVEEDRLCGVRLASGRHIPVRALAVAPRFEARGGMLADLGLTSVDHPRGVGSYVESDATGFTGVAGVWAAGNVTDLVAGVMVSAASGMTAATAINADLVTADTAAAVAARRASQPFGPAAEAANCRQVLGERRHGIESVLAGSEVRRRENRER</sequence>
<evidence type="ECO:0000256" key="3">
    <source>
        <dbReference type="ARBA" id="ARBA00048132"/>
    </source>
</evidence>
<dbReference type="PRINTS" id="PR00469">
    <property type="entry name" value="PNDRDTASEII"/>
</dbReference>
<name>A0ABP6N078_9ACTN</name>
<dbReference type="Gene3D" id="3.50.50.60">
    <property type="entry name" value="FAD/NAD(P)-binding domain"/>
    <property type="match status" value="2"/>
</dbReference>
<dbReference type="Pfam" id="PF07992">
    <property type="entry name" value="Pyr_redox_2"/>
    <property type="match status" value="1"/>
</dbReference>
<gene>
    <name evidence="5" type="ORF">GCM10010449_61510</name>
</gene>
<dbReference type="InterPro" id="IPR050097">
    <property type="entry name" value="Ferredoxin-NADP_redctase_2"/>
</dbReference>
<dbReference type="EMBL" id="BAAAUG010000126">
    <property type="protein sequence ID" value="GAA3132185.1"/>
    <property type="molecule type" value="Genomic_DNA"/>
</dbReference>
<organism evidence="5 6">
    <name type="scientific">Streptomyces rectiviolaceus</name>
    <dbReference type="NCBI Taxonomy" id="332591"/>
    <lineage>
        <taxon>Bacteria</taxon>
        <taxon>Bacillati</taxon>
        <taxon>Actinomycetota</taxon>
        <taxon>Actinomycetes</taxon>
        <taxon>Kitasatosporales</taxon>
        <taxon>Streptomycetaceae</taxon>
        <taxon>Streptomyces</taxon>
    </lineage>
</organism>
<keyword evidence="1" id="KW-0285">Flavoprotein</keyword>
<comment type="caution">
    <text evidence="5">The sequence shown here is derived from an EMBL/GenBank/DDBJ whole genome shotgun (WGS) entry which is preliminary data.</text>
</comment>
<dbReference type="InterPro" id="IPR023753">
    <property type="entry name" value="FAD/NAD-binding_dom"/>
</dbReference>
<dbReference type="PRINTS" id="PR00368">
    <property type="entry name" value="FADPNR"/>
</dbReference>
<evidence type="ECO:0000313" key="5">
    <source>
        <dbReference type="EMBL" id="GAA3132185.1"/>
    </source>
</evidence>
<evidence type="ECO:0000313" key="6">
    <source>
        <dbReference type="Proteomes" id="UP001501637"/>
    </source>
</evidence>
<dbReference type="Proteomes" id="UP001501637">
    <property type="component" value="Unassembled WGS sequence"/>
</dbReference>
<evidence type="ECO:0000256" key="1">
    <source>
        <dbReference type="ARBA" id="ARBA00022630"/>
    </source>
</evidence>
<feature type="domain" description="FAD/NAD(P)-binding" evidence="4">
    <location>
        <begin position="29"/>
        <end position="310"/>
    </location>
</feature>
<dbReference type="InterPro" id="IPR036188">
    <property type="entry name" value="FAD/NAD-bd_sf"/>
</dbReference>
<keyword evidence="6" id="KW-1185">Reference proteome</keyword>
<accession>A0ABP6N078</accession>
<evidence type="ECO:0000259" key="4">
    <source>
        <dbReference type="Pfam" id="PF07992"/>
    </source>
</evidence>
<comment type="catalytic activity">
    <reaction evidence="3">
        <text>[thioredoxin]-dithiol + NADP(+) = [thioredoxin]-disulfide + NADPH + H(+)</text>
        <dbReference type="Rhea" id="RHEA:20345"/>
        <dbReference type="Rhea" id="RHEA-COMP:10698"/>
        <dbReference type="Rhea" id="RHEA-COMP:10700"/>
        <dbReference type="ChEBI" id="CHEBI:15378"/>
        <dbReference type="ChEBI" id="CHEBI:29950"/>
        <dbReference type="ChEBI" id="CHEBI:50058"/>
        <dbReference type="ChEBI" id="CHEBI:57783"/>
        <dbReference type="ChEBI" id="CHEBI:58349"/>
        <dbReference type="EC" id="1.8.1.9"/>
    </reaction>
</comment>
<dbReference type="PANTHER" id="PTHR48105">
    <property type="entry name" value="THIOREDOXIN REDUCTASE 1-RELATED-RELATED"/>
    <property type="match status" value="1"/>
</dbReference>
<evidence type="ECO:0000256" key="2">
    <source>
        <dbReference type="ARBA" id="ARBA00023002"/>
    </source>
</evidence>
<keyword evidence="2" id="KW-0560">Oxidoreductase</keyword>
<dbReference type="SUPFAM" id="SSF51905">
    <property type="entry name" value="FAD/NAD(P)-binding domain"/>
    <property type="match status" value="1"/>
</dbReference>
<reference evidence="6" key="1">
    <citation type="journal article" date="2019" name="Int. J. Syst. Evol. Microbiol.">
        <title>The Global Catalogue of Microorganisms (GCM) 10K type strain sequencing project: providing services to taxonomists for standard genome sequencing and annotation.</title>
        <authorList>
            <consortium name="The Broad Institute Genomics Platform"/>
            <consortium name="The Broad Institute Genome Sequencing Center for Infectious Disease"/>
            <person name="Wu L."/>
            <person name="Ma J."/>
        </authorList>
    </citation>
    <scope>NUCLEOTIDE SEQUENCE [LARGE SCALE GENOMIC DNA]</scope>
    <source>
        <strain evidence="6">JCM 9092</strain>
    </source>
</reference>
<protein>
    <submittedName>
        <fullName evidence="5">NAD(P)/FAD-dependent oxidoreductase</fullName>
    </submittedName>
</protein>
<proteinExistence type="predicted"/>